<accession>A0A420J7C1</accession>
<proteinExistence type="predicted"/>
<reference evidence="6 7" key="1">
    <citation type="journal article" date="2018" name="BMC Genomics">
        <title>Comparative genome analyses reveal sequence features reflecting distinct modes of host-adaptation between dicot and monocot powdery mildew.</title>
        <authorList>
            <person name="Wu Y."/>
            <person name="Ma X."/>
            <person name="Pan Z."/>
            <person name="Kale S.D."/>
            <person name="Song Y."/>
            <person name="King H."/>
            <person name="Zhang Q."/>
            <person name="Presley C."/>
            <person name="Deng X."/>
            <person name="Wei C.I."/>
            <person name="Xiao S."/>
        </authorList>
    </citation>
    <scope>NUCLEOTIDE SEQUENCE [LARGE SCALE GENOMIC DNA]</scope>
    <source>
        <strain evidence="5">UCSC1</strain>
        <strain evidence="4">UMSG1</strain>
        <strain evidence="3">UMSG3</strain>
    </source>
</reference>
<dbReference type="OrthoDB" id="9973183at2759"/>
<dbReference type="EMBL" id="MCBR01001238">
    <property type="protein sequence ID" value="RKF82678.1"/>
    <property type="molecule type" value="Genomic_DNA"/>
</dbReference>
<dbReference type="SUPFAM" id="SSF54495">
    <property type="entry name" value="UBC-like"/>
    <property type="match status" value="1"/>
</dbReference>
<evidence type="ECO:0000256" key="1">
    <source>
        <dbReference type="ARBA" id="ARBA00022786"/>
    </source>
</evidence>
<dbReference type="Gene3D" id="3.10.110.10">
    <property type="entry name" value="Ubiquitin Conjugating Enzyme"/>
    <property type="match status" value="1"/>
</dbReference>
<evidence type="ECO:0000313" key="3">
    <source>
        <dbReference type="EMBL" id="RKF53611.1"/>
    </source>
</evidence>
<dbReference type="Proteomes" id="UP000285405">
    <property type="component" value="Unassembled WGS sequence"/>
</dbReference>
<dbReference type="SMART" id="SM00212">
    <property type="entry name" value="UBCc"/>
    <property type="match status" value="1"/>
</dbReference>
<organism evidence="5 8">
    <name type="scientific">Golovinomyces cichoracearum</name>
    <dbReference type="NCBI Taxonomy" id="62708"/>
    <lineage>
        <taxon>Eukaryota</taxon>
        <taxon>Fungi</taxon>
        <taxon>Dikarya</taxon>
        <taxon>Ascomycota</taxon>
        <taxon>Pezizomycotina</taxon>
        <taxon>Leotiomycetes</taxon>
        <taxon>Erysiphales</taxon>
        <taxon>Erysiphaceae</taxon>
        <taxon>Golovinomyces</taxon>
    </lineage>
</organism>
<keyword evidence="6" id="KW-1185">Reference proteome</keyword>
<dbReference type="STRING" id="62708.A0A420J7C1"/>
<feature type="domain" description="UBC core" evidence="2">
    <location>
        <begin position="3"/>
        <end position="158"/>
    </location>
</feature>
<dbReference type="PROSITE" id="PS50127">
    <property type="entry name" value="UBC_2"/>
    <property type="match status" value="1"/>
</dbReference>
<gene>
    <name evidence="5" type="ORF">GcC1_012022</name>
    <name evidence="4" type="ORF">GcM1_246016</name>
    <name evidence="3" type="ORF">GcM3_217013</name>
</gene>
<keyword evidence="1" id="KW-0833">Ubl conjugation pathway</keyword>
<comment type="caution">
    <text evidence="5">The sequence shown here is derived from an EMBL/GenBank/DDBJ whole genome shotgun (WGS) entry which is preliminary data.</text>
</comment>
<dbReference type="EMBL" id="MCBS01024694">
    <property type="protein sequence ID" value="RKF72793.1"/>
    <property type="molecule type" value="Genomic_DNA"/>
</dbReference>
<dbReference type="EMBL" id="MCBQ01021728">
    <property type="protein sequence ID" value="RKF53611.1"/>
    <property type="molecule type" value="Genomic_DNA"/>
</dbReference>
<evidence type="ECO:0000313" key="7">
    <source>
        <dbReference type="Proteomes" id="UP000285326"/>
    </source>
</evidence>
<dbReference type="PANTHER" id="PTHR24067">
    <property type="entry name" value="UBIQUITIN-CONJUGATING ENZYME E2"/>
    <property type="match status" value="1"/>
</dbReference>
<protein>
    <submittedName>
        <fullName evidence="5">Ubiquitin-conjugating enzyme E2 16</fullName>
    </submittedName>
</protein>
<evidence type="ECO:0000313" key="5">
    <source>
        <dbReference type="EMBL" id="RKF82678.1"/>
    </source>
</evidence>
<name>A0A420J7C1_9PEZI</name>
<dbReference type="Pfam" id="PF00179">
    <property type="entry name" value="UQ_con"/>
    <property type="match status" value="1"/>
</dbReference>
<dbReference type="Proteomes" id="UP000285326">
    <property type="component" value="Unassembled WGS sequence"/>
</dbReference>
<dbReference type="Proteomes" id="UP000283383">
    <property type="component" value="Unassembled WGS sequence"/>
</dbReference>
<dbReference type="AlphaFoldDB" id="A0A420J7C1"/>
<evidence type="ECO:0000313" key="6">
    <source>
        <dbReference type="Proteomes" id="UP000283383"/>
    </source>
</evidence>
<evidence type="ECO:0000313" key="8">
    <source>
        <dbReference type="Proteomes" id="UP000285405"/>
    </source>
</evidence>
<dbReference type="InterPro" id="IPR000608">
    <property type="entry name" value="UBC"/>
</dbReference>
<evidence type="ECO:0000259" key="2">
    <source>
        <dbReference type="PROSITE" id="PS50127"/>
    </source>
</evidence>
<dbReference type="InterPro" id="IPR050113">
    <property type="entry name" value="Ub_conjugating_enzyme"/>
</dbReference>
<dbReference type="InterPro" id="IPR016135">
    <property type="entry name" value="UBQ-conjugating_enzyme/RWD"/>
</dbReference>
<evidence type="ECO:0000313" key="4">
    <source>
        <dbReference type="EMBL" id="RKF72793.1"/>
    </source>
</evidence>
<sequence length="167" mass="18544">MTRATKRILTELAQFNSSPSGAIYVEELAPRSGSDFLQLSAILNGRCLPPETGYTRGRWLLSIEVPATYPMVPPQIRFVTKICHANINWDNGEVCLDVLKERWTPILGVVGALECVGRLLAEGATESPLGIEVASLERTGDMIGKRSLVEFWCDEERWDGGLEMHQI</sequence>